<feature type="region of interest" description="Disordered" evidence="1">
    <location>
        <begin position="152"/>
        <end position="176"/>
    </location>
</feature>
<organism evidence="2 3">
    <name type="scientific">Didymella rabiei</name>
    <name type="common">Chickpea ascochyta blight fungus</name>
    <name type="synonym">Mycosphaerella rabiei</name>
    <dbReference type="NCBI Taxonomy" id="5454"/>
    <lineage>
        <taxon>Eukaryota</taxon>
        <taxon>Fungi</taxon>
        <taxon>Dikarya</taxon>
        <taxon>Ascomycota</taxon>
        <taxon>Pezizomycotina</taxon>
        <taxon>Dothideomycetes</taxon>
        <taxon>Pleosporomycetidae</taxon>
        <taxon>Pleosporales</taxon>
        <taxon>Pleosporineae</taxon>
        <taxon>Didymellaceae</taxon>
        <taxon>Ascochyta</taxon>
    </lineage>
</organism>
<dbReference type="AlphaFoldDB" id="A0A162YYZ3"/>
<protein>
    <submittedName>
        <fullName evidence="2">Uncharacterized protein</fullName>
    </submittedName>
</protein>
<dbReference type="Proteomes" id="UP000076837">
    <property type="component" value="Unassembled WGS sequence"/>
</dbReference>
<keyword evidence="3" id="KW-1185">Reference proteome</keyword>
<proteinExistence type="predicted"/>
<sequence>MIVRPLPTFEELEVEKIWLRFPKDIWNEHRPGTHEANTSNPEPKAVLKRKHKPAVIKTEDDATTQASKPSPRQPRRCKVKVARFQYGGPDARMAARSNRSKSMAAESSHRSENLRRCMANVPNPRQQHNGLDLFNRPISTRTRLSTARHHSNVHAVRSQHVPTHFSTPTQSSPRIEPDTLADVTAATVYSASLLLHTQRESEVQGSGARAGEERDESRASASRASSEADRDGHAGAEYGWGEAEK</sequence>
<dbReference type="EMBL" id="JYNV01000281">
    <property type="protein sequence ID" value="KZM20308.1"/>
    <property type="molecule type" value="Genomic_DNA"/>
</dbReference>
<comment type="caution">
    <text evidence="2">The sequence shown here is derived from an EMBL/GenBank/DDBJ whole genome shotgun (WGS) entry which is preliminary data.</text>
</comment>
<feature type="region of interest" description="Disordered" evidence="1">
    <location>
        <begin position="198"/>
        <end position="245"/>
    </location>
</feature>
<feature type="compositionally biased region" description="Polar residues" evidence="1">
    <location>
        <begin position="160"/>
        <end position="173"/>
    </location>
</feature>
<evidence type="ECO:0000256" key="1">
    <source>
        <dbReference type="SAM" id="MobiDB-lite"/>
    </source>
</evidence>
<reference evidence="2 3" key="1">
    <citation type="journal article" date="2016" name="Sci. Rep.">
        <title>Draft genome sequencing and secretome analysis of fungal phytopathogen Ascochyta rabiei provides insight into the necrotrophic effector repertoire.</title>
        <authorList>
            <person name="Verma S."/>
            <person name="Gazara R.K."/>
            <person name="Nizam S."/>
            <person name="Parween S."/>
            <person name="Chattopadhyay D."/>
            <person name="Verma P.K."/>
        </authorList>
    </citation>
    <scope>NUCLEOTIDE SEQUENCE [LARGE SCALE GENOMIC DNA]</scope>
    <source>
        <strain evidence="2 3">ArDII</strain>
    </source>
</reference>
<name>A0A162YYZ3_DIDRA</name>
<evidence type="ECO:0000313" key="3">
    <source>
        <dbReference type="Proteomes" id="UP000076837"/>
    </source>
</evidence>
<evidence type="ECO:0000313" key="2">
    <source>
        <dbReference type="EMBL" id="KZM20308.1"/>
    </source>
</evidence>
<gene>
    <name evidence="2" type="ORF">ST47_g8488</name>
</gene>
<accession>A0A162YYZ3</accession>
<feature type="region of interest" description="Disordered" evidence="1">
    <location>
        <begin position="30"/>
        <end position="77"/>
    </location>
</feature>
<feature type="region of interest" description="Disordered" evidence="1">
    <location>
        <begin position="91"/>
        <end position="112"/>
    </location>
</feature>